<feature type="transmembrane region" description="Helical" evidence="5">
    <location>
        <begin position="28"/>
        <end position="58"/>
    </location>
</feature>
<reference evidence="8" key="1">
    <citation type="submission" date="2016-10" db="EMBL/GenBank/DDBJ databases">
        <authorList>
            <person name="Varghese N."/>
            <person name="Submissions S."/>
        </authorList>
    </citation>
    <scope>NUCLEOTIDE SEQUENCE [LARGE SCALE GENOMIC DNA]</scope>
    <source>
        <strain evidence="8">CGMCC 1.6494</strain>
    </source>
</reference>
<proteinExistence type="predicted"/>
<evidence type="ECO:0000256" key="1">
    <source>
        <dbReference type="ARBA" id="ARBA00004141"/>
    </source>
</evidence>
<dbReference type="InterPro" id="IPR007016">
    <property type="entry name" value="O-antigen_ligase-rel_domated"/>
</dbReference>
<feature type="transmembrane region" description="Helical" evidence="5">
    <location>
        <begin position="209"/>
        <end position="225"/>
    </location>
</feature>
<keyword evidence="4 5" id="KW-0472">Membrane</keyword>
<dbReference type="GO" id="GO:0016020">
    <property type="term" value="C:membrane"/>
    <property type="evidence" value="ECO:0007669"/>
    <property type="project" value="UniProtKB-SubCell"/>
</dbReference>
<evidence type="ECO:0000256" key="3">
    <source>
        <dbReference type="ARBA" id="ARBA00022989"/>
    </source>
</evidence>
<dbReference type="GO" id="GO:0016874">
    <property type="term" value="F:ligase activity"/>
    <property type="evidence" value="ECO:0007669"/>
    <property type="project" value="UniProtKB-KW"/>
</dbReference>
<dbReference type="AlphaFoldDB" id="A0A1H0CEF8"/>
<dbReference type="STRING" id="416873.SAMN04487951_10627"/>
<evidence type="ECO:0000259" key="6">
    <source>
        <dbReference type="Pfam" id="PF04932"/>
    </source>
</evidence>
<keyword evidence="2 5" id="KW-0812">Transmembrane</keyword>
<dbReference type="Proteomes" id="UP000199677">
    <property type="component" value="Unassembled WGS sequence"/>
</dbReference>
<evidence type="ECO:0000313" key="7">
    <source>
        <dbReference type="EMBL" id="SDN56277.1"/>
    </source>
</evidence>
<feature type="transmembrane region" description="Helical" evidence="5">
    <location>
        <begin position="156"/>
        <end position="178"/>
    </location>
</feature>
<evidence type="ECO:0000256" key="2">
    <source>
        <dbReference type="ARBA" id="ARBA00022692"/>
    </source>
</evidence>
<comment type="subcellular location">
    <subcellularLocation>
        <location evidence="1">Membrane</location>
        <topology evidence="1">Multi-pass membrane protein</topology>
    </subcellularLocation>
</comment>
<dbReference type="InterPro" id="IPR051533">
    <property type="entry name" value="WaaL-like"/>
</dbReference>
<sequence length="428" mass="45866">MSQSFPAVSFPASSSWSSPLSIYTSLSAFLLCAIALVVPSGYSLGAVMLLLGSVVLLVKRPALGLNRQDALVMLAMAAYTLVGVLEAWWDGQGVSGMDKPLRFLLAIPALLLVMAYPPRLAWFWGGVTIGACAAGSWAAWFKLIDGVARPNGYTNAIQFGNLSMLLGVLCLAGLGWAAIQPRRHLWYALFIIGAFLGLLGSLLSGSRGGWVGIPFVLLVLLRAYGGFASKRMLAGLVGLLMAGGLSVYAIPELGVQTRVNEAVEQVQRYASGDRAPSSVGLRFEMWRGASHLIAEKPMTGWGSNGYEKGMQALADEGVITERAAEYGHAHNEFIDSFAKRGLIGLAVLLAVYLLPMRFFAREMGAGDLSLRATATAGVLLSVTYIDFSLTQGFLSHNSGVMMFAFLLAVLWGIYSRQRKELVRGNSLL</sequence>
<feature type="transmembrane region" description="Helical" evidence="5">
    <location>
        <begin position="70"/>
        <end position="89"/>
    </location>
</feature>
<accession>A0A1H0CEF8</accession>
<feature type="transmembrane region" description="Helical" evidence="5">
    <location>
        <begin position="337"/>
        <end position="356"/>
    </location>
</feature>
<protein>
    <submittedName>
        <fullName evidence="7">O-antigen ligase</fullName>
    </submittedName>
</protein>
<feature type="transmembrane region" description="Helical" evidence="5">
    <location>
        <begin position="185"/>
        <end position="203"/>
    </location>
</feature>
<keyword evidence="7" id="KW-0436">Ligase</keyword>
<dbReference type="Pfam" id="PF04932">
    <property type="entry name" value="Wzy_C"/>
    <property type="match status" value="1"/>
</dbReference>
<evidence type="ECO:0000256" key="5">
    <source>
        <dbReference type="SAM" id="Phobius"/>
    </source>
</evidence>
<organism evidence="7 8">
    <name type="scientific">Vreelandella arcis</name>
    <dbReference type="NCBI Taxonomy" id="416873"/>
    <lineage>
        <taxon>Bacteria</taxon>
        <taxon>Pseudomonadati</taxon>
        <taxon>Pseudomonadota</taxon>
        <taxon>Gammaproteobacteria</taxon>
        <taxon>Oceanospirillales</taxon>
        <taxon>Halomonadaceae</taxon>
        <taxon>Vreelandella</taxon>
    </lineage>
</organism>
<feature type="transmembrane region" description="Helical" evidence="5">
    <location>
        <begin position="393"/>
        <end position="414"/>
    </location>
</feature>
<evidence type="ECO:0000313" key="8">
    <source>
        <dbReference type="Proteomes" id="UP000199677"/>
    </source>
</evidence>
<keyword evidence="8" id="KW-1185">Reference proteome</keyword>
<feature type="domain" description="O-antigen ligase-related" evidence="6">
    <location>
        <begin position="193"/>
        <end position="349"/>
    </location>
</feature>
<dbReference type="RefSeq" id="WP_244511263.1">
    <property type="nucleotide sequence ID" value="NZ_FNII01000006.1"/>
</dbReference>
<keyword evidence="3 5" id="KW-1133">Transmembrane helix</keyword>
<feature type="transmembrane region" description="Helical" evidence="5">
    <location>
        <begin position="232"/>
        <end position="250"/>
    </location>
</feature>
<feature type="transmembrane region" description="Helical" evidence="5">
    <location>
        <begin position="123"/>
        <end position="144"/>
    </location>
</feature>
<gene>
    <name evidence="7" type="ORF">SAMN04487951_10627</name>
</gene>
<evidence type="ECO:0000256" key="4">
    <source>
        <dbReference type="ARBA" id="ARBA00023136"/>
    </source>
</evidence>
<dbReference type="EMBL" id="FNII01000006">
    <property type="protein sequence ID" value="SDN56277.1"/>
    <property type="molecule type" value="Genomic_DNA"/>
</dbReference>
<dbReference type="PANTHER" id="PTHR37422">
    <property type="entry name" value="TEICHURONIC ACID BIOSYNTHESIS PROTEIN TUAE"/>
    <property type="match status" value="1"/>
</dbReference>
<name>A0A1H0CEF8_9GAMM</name>
<dbReference type="PANTHER" id="PTHR37422:SF13">
    <property type="entry name" value="LIPOPOLYSACCHARIDE BIOSYNTHESIS PROTEIN PA4999-RELATED"/>
    <property type="match status" value="1"/>
</dbReference>